<proteinExistence type="predicted"/>
<dbReference type="HOGENOM" id="CLU_2311567_0_0_1"/>
<reference evidence="1" key="2">
    <citation type="submission" date="2015-06" db="UniProtKB">
        <authorList>
            <consortium name="EnsemblProtists"/>
        </authorList>
    </citation>
    <scope>IDENTIFICATION</scope>
    <source>
        <strain evidence="1">Emoy2</strain>
    </source>
</reference>
<dbReference type="EnsemblProtists" id="HpaT806448">
    <property type="protein sequence ID" value="HpaP806448"/>
    <property type="gene ID" value="HpaG806448"/>
</dbReference>
<dbReference type="EMBL" id="JH598312">
    <property type="status" value="NOT_ANNOTATED_CDS"/>
    <property type="molecule type" value="Genomic_DNA"/>
</dbReference>
<organism evidence="1 2">
    <name type="scientific">Hyaloperonospora arabidopsidis (strain Emoy2)</name>
    <name type="common">Downy mildew agent</name>
    <name type="synonym">Peronospora arabidopsidis</name>
    <dbReference type="NCBI Taxonomy" id="559515"/>
    <lineage>
        <taxon>Eukaryota</taxon>
        <taxon>Sar</taxon>
        <taxon>Stramenopiles</taxon>
        <taxon>Oomycota</taxon>
        <taxon>Peronosporomycetes</taxon>
        <taxon>Peronosporales</taxon>
        <taxon>Peronosporaceae</taxon>
        <taxon>Hyaloperonospora</taxon>
    </lineage>
</organism>
<sequence length="100" mass="11139">MHLNEELVVRATKPHLFLVPNVDRLSAQYFLRWAAVAVPCATRELNFVSSVAIYPFSLRFRPPSMATRASFAIVEQACSLGHFLFQLSASQAVRNAAEST</sequence>
<name>M4BJ70_HYAAE</name>
<evidence type="ECO:0000313" key="1">
    <source>
        <dbReference type="EnsemblProtists" id="HpaP806448"/>
    </source>
</evidence>
<dbReference type="AlphaFoldDB" id="M4BJ70"/>
<keyword evidence="2" id="KW-1185">Reference proteome</keyword>
<accession>M4BJ70</accession>
<dbReference type="Proteomes" id="UP000011713">
    <property type="component" value="Unassembled WGS sequence"/>
</dbReference>
<evidence type="ECO:0000313" key="2">
    <source>
        <dbReference type="Proteomes" id="UP000011713"/>
    </source>
</evidence>
<reference evidence="2" key="1">
    <citation type="journal article" date="2010" name="Science">
        <title>Signatures of adaptation to obligate biotrophy in the Hyaloperonospora arabidopsidis genome.</title>
        <authorList>
            <person name="Baxter L."/>
            <person name="Tripathy S."/>
            <person name="Ishaque N."/>
            <person name="Boot N."/>
            <person name="Cabral A."/>
            <person name="Kemen E."/>
            <person name="Thines M."/>
            <person name="Ah-Fong A."/>
            <person name="Anderson R."/>
            <person name="Badejoko W."/>
            <person name="Bittner-Eddy P."/>
            <person name="Boore J.L."/>
            <person name="Chibucos M.C."/>
            <person name="Coates M."/>
            <person name="Dehal P."/>
            <person name="Delehaunty K."/>
            <person name="Dong S."/>
            <person name="Downton P."/>
            <person name="Dumas B."/>
            <person name="Fabro G."/>
            <person name="Fronick C."/>
            <person name="Fuerstenberg S.I."/>
            <person name="Fulton L."/>
            <person name="Gaulin E."/>
            <person name="Govers F."/>
            <person name="Hughes L."/>
            <person name="Humphray S."/>
            <person name="Jiang R.H."/>
            <person name="Judelson H."/>
            <person name="Kamoun S."/>
            <person name="Kyung K."/>
            <person name="Meijer H."/>
            <person name="Minx P."/>
            <person name="Morris P."/>
            <person name="Nelson J."/>
            <person name="Phuntumart V."/>
            <person name="Qutob D."/>
            <person name="Rehmany A."/>
            <person name="Rougon-Cardoso A."/>
            <person name="Ryden P."/>
            <person name="Torto-Alalibo T."/>
            <person name="Studholme D."/>
            <person name="Wang Y."/>
            <person name="Win J."/>
            <person name="Wood J."/>
            <person name="Clifton S.W."/>
            <person name="Rogers J."/>
            <person name="Van den Ackerveken G."/>
            <person name="Jones J.D."/>
            <person name="McDowell J.M."/>
            <person name="Beynon J."/>
            <person name="Tyler B.M."/>
        </authorList>
    </citation>
    <scope>NUCLEOTIDE SEQUENCE [LARGE SCALE GENOMIC DNA]</scope>
    <source>
        <strain evidence="2">Emoy2</strain>
    </source>
</reference>
<dbReference type="InParanoid" id="M4BJ70"/>
<protein>
    <submittedName>
        <fullName evidence="1">Uncharacterized protein</fullName>
    </submittedName>
</protein>
<dbReference type="VEuPathDB" id="FungiDB:HpaG806448"/>